<evidence type="ECO:0000313" key="2">
    <source>
        <dbReference type="Proteomes" id="UP000814128"/>
    </source>
</evidence>
<organism evidence="1 2">
    <name type="scientific">Vararia minispora EC-137</name>
    <dbReference type="NCBI Taxonomy" id="1314806"/>
    <lineage>
        <taxon>Eukaryota</taxon>
        <taxon>Fungi</taxon>
        <taxon>Dikarya</taxon>
        <taxon>Basidiomycota</taxon>
        <taxon>Agaricomycotina</taxon>
        <taxon>Agaricomycetes</taxon>
        <taxon>Russulales</taxon>
        <taxon>Lachnocladiaceae</taxon>
        <taxon>Vararia</taxon>
    </lineage>
</organism>
<dbReference type="EMBL" id="MU273805">
    <property type="protein sequence ID" value="KAI0028007.1"/>
    <property type="molecule type" value="Genomic_DNA"/>
</dbReference>
<proteinExistence type="predicted"/>
<keyword evidence="2" id="KW-1185">Reference proteome</keyword>
<sequence length="266" mass="28417">MDPTYLKKRIIDLSDAELTALGFMGENVPQGVKDIVAQVKADPNNLGTVTCFMVDCLKRRAEVQSRSQGTTQSTGSPASPTFPPSPTLSDAETLFSSTQRTYRFCHYSPENKGRQDISALHHRSKFGSPLPAVVRHESTSLMSSGSGSSTPIVFSPLNPNPVPSCLASRHEAKSHSHSPHTAPTRAPVPLPSTSLGSIQPFDIVRRPSPLSAGARHLGLSGYAQDPAMALFDVSERQTPSATGIDLPMRLPASDARLSFSRAGNSV</sequence>
<reference evidence="1" key="2">
    <citation type="journal article" date="2022" name="New Phytol.">
        <title>Evolutionary transition to the ectomycorrhizal habit in the genomes of a hyperdiverse lineage of mushroom-forming fungi.</title>
        <authorList>
            <person name="Looney B."/>
            <person name="Miyauchi S."/>
            <person name="Morin E."/>
            <person name="Drula E."/>
            <person name="Courty P.E."/>
            <person name="Kohler A."/>
            <person name="Kuo A."/>
            <person name="LaButti K."/>
            <person name="Pangilinan J."/>
            <person name="Lipzen A."/>
            <person name="Riley R."/>
            <person name="Andreopoulos W."/>
            <person name="He G."/>
            <person name="Johnson J."/>
            <person name="Nolan M."/>
            <person name="Tritt A."/>
            <person name="Barry K.W."/>
            <person name="Grigoriev I.V."/>
            <person name="Nagy L.G."/>
            <person name="Hibbett D."/>
            <person name="Henrissat B."/>
            <person name="Matheny P.B."/>
            <person name="Labbe J."/>
            <person name="Martin F.M."/>
        </authorList>
    </citation>
    <scope>NUCLEOTIDE SEQUENCE</scope>
    <source>
        <strain evidence="1">EC-137</strain>
    </source>
</reference>
<reference evidence="1" key="1">
    <citation type="submission" date="2021-02" db="EMBL/GenBank/DDBJ databases">
        <authorList>
            <consortium name="DOE Joint Genome Institute"/>
            <person name="Ahrendt S."/>
            <person name="Looney B.P."/>
            <person name="Miyauchi S."/>
            <person name="Morin E."/>
            <person name="Drula E."/>
            <person name="Courty P.E."/>
            <person name="Chicoki N."/>
            <person name="Fauchery L."/>
            <person name="Kohler A."/>
            <person name="Kuo A."/>
            <person name="Labutti K."/>
            <person name="Pangilinan J."/>
            <person name="Lipzen A."/>
            <person name="Riley R."/>
            <person name="Andreopoulos W."/>
            <person name="He G."/>
            <person name="Johnson J."/>
            <person name="Barry K.W."/>
            <person name="Grigoriev I.V."/>
            <person name="Nagy L."/>
            <person name="Hibbett D."/>
            <person name="Henrissat B."/>
            <person name="Matheny P.B."/>
            <person name="Labbe J."/>
            <person name="Martin F."/>
        </authorList>
    </citation>
    <scope>NUCLEOTIDE SEQUENCE</scope>
    <source>
        <strain evidence="1">EC-137</strain>
    </source>
</reference>
<gene>
    <name evidence="1" type="ORF">K488DRAFT_90200</name>
</gene>
<evidence type="ECO:0000313" key="1">
    <source>
        <dbReference type="EMBL" id="KAI0028007.1"/>
    </source>
</evidence>
<protein>
    <submittedName>
        <fullName evidence="1">Uncharacterized protein</fullName>
    </submittedName>
</protein>
<dbReference type="Proteomes" id="UP000814128">
    <property type="component" value="Unassembled WGS sequence"/>
</dbReference>
<accession>A0ACB8Q8J5</accession>
<name>A0ACB8Q8J5_9AGAM</name>
<comment type="caution">
    <text evidence="1">The sequence shown here is derived from an EMBL/GenBank/DDBJ whole genome shotgun (WGS) entry which is preliminary data.</text>
</comment>